<dbReference type="InterPro" id="IPR002645">
    <property type="entry name" value="STAS_dom"/>
</dbReference>
<dbReference type="InterPro" id="IPR036513">
    <property type="entry name" value="STAS_dom_sf"/>
</dbReference>
<keyword evidence="8" id="KW-1185">Reference proteome</keyword>
<accession>A0A2N3PXJ8</accession>
<keyword evidence="2 5" id="KW-0812">Transmembrane</keyword>
<comment type="caution">
    <text evidence="7">The sequence shown here is derived from an EMBL/GenBank/DDBJ whole genome shotgun (WGS) entry which is preliminary data.</text>
</comment>
<dbReference type="SUPFAM" id="SSF52091">
    <property type="entry name" value="SpoIIaa-like"/>
    <property type="match status" value="1"/>
</dbReference>
<evidence type="ECO:0000256" key="5">
    <source>
        <dbReference type="SAM" id="Phobius"/>
    </source>
</evidence>
<evidence type="ECO:0000259" key="6">
    <source>
        <dbReference type="PROSITE" id="PS50801"/>
    </source>
</evidence>
<dbReference type="Pfam" id="PF00916">
    <property type="entry name" value="Sulfate_transp"/>
    <property type="match status" value="1"/>
</dbReference>
<feature type="transmembrane region" description="Helical" evidence="5">
    <location>
        <begin position="83"/>
        <end position="112"/>
    </location>
</feature>
<feature type="transmembrane region" description="Helical" evidence="5">
    <location>
        <begin position="54"/>
        <end position="71"/>
    </location>
</feature>
<evidence type="ECO:0000256" key="2">
    <source>
        <dbReference type="ARBA" id="ARBA00022692"/>
    </source>
</evidence>
<dbReference type="InterPro" id="IPR011547">
    <property type="entry name" value="SLC26A/SulP_dom"/>
</dbReference>
<keyword evidence="3 5" id="KW-1133">Transmembrane helix</keyword>
<sequence>MSVTNPNLPKSIQAFRTYTAQMFLRDIMAGLTVGLVALPLAMAFGIASGVTPQAGIYTAVVAGFLISALGGSRTQIGGPTGAFVVIVAGIVAHFGMSGLAMVTVMAGVLLLLMGLTGLGAAVRFIPRMVVIGFTNGIAVLIASTQVKDFFGLRTGEVPSEFLPRMKMLAENFGSFNPVALGLGLGTLAILLLLPRFTKRVPASIVALLVCTGVSVIFHLPVETIGSKFGGIPEGLPPFAVPEFHSEDILPLIPSAFTVAMLAALESMLSAVVADGMTGDRHNPNVELAAQGIANMLSPLFGGIPATGAIARTATNIRAGARSPVAGMVHALTLLGILLAAAPLASYIPLTALAAVLFVVAYNMGEWNEIGGILQLDFTAKSVWVATFALTVFADLTVAVGVGFTLAALLYIHRVAETTSVAPVTEEYIRDGLPHSLQGRILPPFVTVLRIHGPFLWGTTEKLVEATTDLEVFQPVVILRLRNMTAIDATGIHAIETFARQLQDSGRTLLLCGAMQQPSKLLHGERFLDRIGRENFMANIQTALDRAKEIHAAAEVSKAGP</sequence>
<dbReference type="PANTHER" id="PTHR11814">
    <property type="entry name" value="SULFATE TRANSPORTER"/>
    <property type="match status" value="1"/>
</dbReference>
<reference evidence="8" key="1">
    <citation type="submission" date="2017-12" db="EMBL/GenBank/DDBJ databases">
        <title>Draft genome sequence of Telmatospirillum siberiense 26-4b1T, an acidotolerant peatland alphaproteobacterium potentially involved in sulfur cycling.</title>
        <authorList>
            <person name="Hausmann B."/>
            <person name="Pjevac P."/>
            <person name="Schreck K."/>
            <person name="Herbold C.W."/>
            <person name="Daims H."/>
            <person name="Wagner M."/>
            <person name="Pester M."/>
            <person name="Loy A."/>
        </authorList>
    </citation>
    <scope>NUCLEOTIDE SEQUENCE [LARGE SCALE GENOMIC DNA]</scope>
    <source>
        <strain evidence="8">26-4b1</strain>
    </source>
</reference>
<dbReference type="CDD" id="cd07042">
    <property type="entry name" value="STAS_SulP_like_sulfate_transporter"/>
    <property type="match status" value="1"/>
</dbReference>
<dbReference type="Proteomes" id="UP000233293">
    <property type="component" value="Unassembled WGS sequence"/>
</dbReference>
<dbReference type="InterPro" id="IPR001902">
    <property type="entry name" value="SLC26A/SulP_fam"/>
</dbReference>
<feature type="transmembrane region" description="Helical" evidence="5">
    <location>
        <begin position="200"/>
        <end position="219"/>
    </location>
</feature>
<feature type="transmembrane region" description="Helical" evidence="5">
    <location>
        <begin position="331"/>
        <end position="361"/>
    </location>
</feature>
<proteinExistence type="predicted"/>
<dbReference type="RefSeq" id="WP_101250059.1">
    <property type="nucleotide sequence ID" value="NZ_PIUM01000006.1"/>
</dbReference>
<dbReference type="EMBL" id="PIUM01000006">
    <property type="protein sequence ID" value="PKU25132.1"/>
    <property type="molecule type" value="Genomic_DNA"/>
</dbReference>
<dbReference type="Pfam" id="PF01740">
    <property type="entry name" value="STAS"/>
    <property type="match status" value="1"/>
</dbReference>
<comment type="subcellular location">
    <subcellularLocation>
        <location evidence="1">Membrane</location>
        <topology evidence="1">Multi-pass membrane protein</topology>
    </subcellularLocation>
</comment>
<feature type="transmembrane region" description="Helical" evidence="5">
    <location>
        <begin position="124"/>
        <end position="143"/>
    </location>
</feature>
<feature type="transmembrane region" description="Helical" evidence="5">
    <location>
        <begin position="174"/>
        <end position="193"/>
    </location>
</feature>
<dbReference type="OrthoDB" id="9769739at2"/>
<dbReference type="GO" id="GO:0055085">
    <property type="term" value="P:transmembrane transport"/>
    <property type="evidence" value="ECO:0007669"/>
    <property type="project" value="InterPro"/>
</dbReference>
<evidence type="ECO:0000256" key="3">
    <source>
        <dbReference type="ARBA" id="ARBA00022989"/>
    </source>
</evidence>
<feature type="transmembrane region" description="Helical" evidence="5">
    <location>
        <begin position="381"/>
        <end position="411"/>
    </location>
</feature>
<feature type="domain" description="STAS" evidence="6">
    <location>
        <begin position="445"/>
        <end position="546"/>
    </location>
</feature>
<keyword evidence="4 5" id="KW-0472">Membrane</keyword>
<name>A0A2N3PXJ8_9PROT</name>
<dbReference type="Gene3D" id="3.30.750.24">
    <property type="entry name" value="STAS domain"/>
    <property type="match status" value="1"/>
</dbReference>
<dbReference type="GO" id="GO:0016020">
    <property type="term" value="C:membrane"/>
    <property type="evidence" value="ECO:0007669"/>
    <property type="project" value="UniProtKB-SubCell"/>
</dbReference>
<protein>
    <submittedName>
        <fullName evidence="7">Sodium-independent anion transporter</fullName>
    </submittedName>
</protein>
<evidence type="ECO:0000256" key="4">
    <source>
        <dbReference type="ARBA" id="ARBA00023136"/>
    </source>
</evidence>
<gene>
    <name evidence="7" type="ORF">CWS72_08005</name>
</gene>
<evidence type="ECO:0000313" key="8">
    <source>
        <dbReference type="Proteomes" id="UP000233293"/>
    </source>
</evidence>
<evidence type="ECO:0000256" key="1">
    <source>
        <dbReference type="ARBA" id="ARBA00004141"/>
    </source>
</evidence>
<organism evidence="7 8">
    <name type="scientific">Telmatospirillum siberiense</name>
    <dbReference type="NCBI Taxonomy" id="382514"/>
    <lineage>
        <taxon>Bacteria</taxon>
        <taxon>Pseudomonadati</taxon>
        <taxon>Pseudomonadota</taxon>
        <taxon>Alphaproteobacteria</taxon>
        <taxon>Rhodospirillales</taxon>
        <taxon>Rhodospirillaceae</taxon>
        <taxon>Telmatospirillum</taxon>
    </lineage>
</organism>
<dbReference type="AlphaFoldDB" id="A0A2N3PXJ8"/>
<dbReference type="PROSITE" id="PS50801">
    <property type="entry name" value="STAS"/>
    <property type="match status" value="1"/>
</dbReference>
<evidence type="ECO:0000313" key="7">
    <source>
        <dbReference type="EMBL" id="PKU25132.1"/>
    </source>
</evidence>
<feature type="transmembrane region" description="Helical" evidence="5">
    <location>
        <begin position="27"/>
        <end position="47"/>
    </location>
</feature>